<dbReference type="InterPro" id="IPR052354">
    <property type="entry name" value="Cell_Wall_Dynamics_Protein"/>
</dbReference>
<dbReference type="SUPFAM" id="SSF53955">
    <property type="entry name" value="Lysozyme-like"/>
    <property type="match status" value="1"/>
</dbReference>
<reference evidence="1 2" key="1">
    <citation type="submission" date="2023-01" db="EMBL/GenBank/DDBJ databases">
        <title>Novel species of the genus Asticcacaulis isolated from rivers.</title>
        <authorList>
            <person name="Lu H."/>
        </authorList>
    </citation>
    <scope>NUCLEOTIDE SEQUENCE [LARGE SCALE GENOMIC DNA]</scope>
    <source>
        <strain evidence="1 2">LKC15W</strain>
    </source>
</reference>
<evidence type="ECO:0000313" key="1">
    <source>
        <dbReference type="EMBL" id="MDC7675381.1"/>
    </source>
</evidence>
<sequence length="235" mass="25375">MTPAEVKTAQGNLTRLGYQPGLIDGEFGAKTLCAMMAMAAGRKADAKLQTYADALCPQLIKGQIIGRYRLAHFLANAAIESGWFGRLTESLHYKDAAHLDATFSAVKGVNDATLLIRQGEAAIGNRIYANRNGNGNEASGDGFKYRGRGFLMHTGKANYAALEKAVGRPLVTQPQFLEQPLYSAIAAVEFWNSNSLSVPADRNDAKWVRRGINGPAMLELATAKKIAERLSGLFV</sequence>
<keyword evidence="2" id="KW-1185">Reference proteome</keyword>
<dbReference type="Proteomes" id="UP001218579">
    <property type="component" value="Unassembled WGS sequence"/>
</dbReference>
<name>A0ABT5HGL6_9CAUL</name>
<proteinExistence type="predicted"/>
<evidence type="ECO:0000313" key="2">
    <source>
        <dbReference type="Proteomes" id="UP001218579"/>
    </source>
</evidence>
<dbReference type="EMBL" id="JAQQKV010000001">
    <property type="protein sequence ID" value="MDC7675381.1"/>
    <property type="molecule type" value="Genomic_DNA"/>
</dbReference>
<accession>A0ABT5HGL6</accession>
<dbReference type="Gene3D" id="1.10.530.10">
    <property type="match status" value="1"/>
</dbReference>
<evidence type="ECO:0008006" key="3">
    <source>
        <dbReference type="Google" id="ProtNLM"/>
    </source>
</evidence>
<dbReference type="PANTHER" id="PTHR34408:SF1">
    <property type="entry name" value="GLYCOSYL HYDROLASE FAMILY 19 DOMAIN-CONTAINING PROTEIN HI_1415"/>
    <property type="match status" value="1"/>
</dbReference>
<dbReference type="PANTHER" id="PTHR34408">
    <property type="entry name" value="FAMILY PROTEIN, PUTATIVE-RELATED"/>
    <property type="match status" value="1"/>
</dbReference>
<dbReference type="RefSeq" id="WP_272743688.1">
    <property type="nucleotide sequence ID" value="NZ_JAQQKV010000001.1"/>
</dbReference>
<dbReference type="InterPro" id="IPR023346">
    <property type="entry name" value="Lysozyme-like_dom_sf"/>
</dbReference>
<comment type="caution">
    <text evidence="1">The sequence shown here is derived from an EMBL/GenBank/DDBJ whole genome shotgun (WGS) entry which is preliminary data.</text>
</comment>
<protein>
    <recommendedName>
        <fullName evidence="3">Chitinase</fullName>
    </recommendedName>
</protein>
<gene>
    <name evidence="1" type="ORF">PQU98_04520</name>
</gene>
<organism evidence="1 2">
    <name type="scientific">Asticcacaulis machinosus</name>
    <dbReference type="NCBI Taxonomy" id="2984211"/>
    <lineage>
        <taxon>Bacteria</taxon>
        <taxon>Pseudomonadati</taxon>
        <taxon>Pseudomonadota</taxon>
        <taxon>Alphaproteobacteria</taxon>
        <taxon>Caulobacterales</taxon>
        <taxon>Caulobacteraceae</taxon>
        <taxon>Asticcacaulis</taxon>
    </lineage>
</organism>